<evidence type="ECO:0000256" key="8">
    <source>
        <dbReference type="ARBA" id="ARBA00022777"/>
    </source>
</evidence>
<evidence type="ECO:0000256" key="10">
    <source>
        <dbReference type="ARBA" id="ARBA00022842"/>
    </source>
</evidence>
<comment type="catalytic activity">
    <reaction evidence="13">
        <text>2-(2-carboxy-4-methylthiazol-5-yl)ethyl phosphate + 4-amino-2-methyl-5-(diphosphooxymethyl)pyrimidine + 2 H(+) = thiamine phosphate + CO2 + diphosphate</text>
        <dbReference type="Rhea" id="RHEA:47848"/>
        <dbReference type="ChEBI" id="CHEBI:15378"/>
        <dbReference type="ChEBI" id="CHEBI:16526"/>
        <dbReference type="ChEBI" id="CHEBI:33019"/>
        <dbReference type="ChEBI" id="CHEBI:37575"/>
        <dbReference type="ChEBI" id="CHEBI:57841"/>
        <dbReference type="ChEBI" id="CHEBI:62890"/>
        <dbReference type="EC" id="2.5.1.3"/>
    </reaction>
</comment>
<keyword evidence="8" id="KW-0418">Kinase</keyword>
<dbReference type="Pfam" id="PF02110">
    <property type="entry name" value="HK"/>
    <property type="match status" value="2"/>
</dbReference>
<keyword evidence="5" id="KW-0808">Transferase</keyword>
<organism evidence="17 18">
    <name type="scientific">Asterophora parasitica</name>
    <dbReference type="NCBI Taxonomy" id="117018"/>
    <lineage>
        <taxon>Eukaryota</taxon>
        <taxon>Fungi</taxon>
        <taxon>Dikarya</taxon>
        <taxon>Basidiomycota</taxon>
        <taxon>Agaricomycotina</taxon>
        <taxon>Agaricomycetes</taxon>
        <taxon>Agaricomycetidae</taxon>
        <taxon>Agaricales</taxon>
        <taxon>Tricholomatineae</taxon>
        <taxon>Lyophyllaceae</taxon>
        <taxon>Asterophora</taxon>
    </lineage>
</organism>
<evidence type="ECO:0000256" key="2">
    <source>
        <dbReference type="ARBA" id="ARBA00001946"/>
    </source>
</evidence>
<evidence type="ECO:0000256" key="4">
    <source>
        <dbReference type="ARBA" id="ARBA00005165"/>
    </source>
</evidence>
<evidence type="ECO:0000256" key="5">
    <source>
        <dbReference type="ARBA" id="ARBA00022679"/>
    </source>
</evidence>
<dbReference type="SUPFAM" id="SSF53613">
    <property type="entry name" value="Ribokinase-like"/>
    <property type="match status" value="1"/>
</dbReference>
<dbReference type="AlphaFoldDB" id="A0A9P7GA48"/>
<dbReference type="GO" id="GO:0005524">
    <property type="term" value="F:ATP binding"/>
    <property type="evidence" value="ECO:0007669"/>
    <property type="project" value="UniProtKB-KW"/>
</dbReference>
<dbReference type="InterPro" id="IPR034291">
    <property type="entry name" value="TMP_synthase"/>
</dbReference>
<dbReference type="GO" id="GO:0009228">
    <property type="term" value="P:thiamine biosynthetic process"/>
    <property type="evidence" value="ECO:0007669"/>
    <property type="project" value="UniProtKB-KW"/>
</dbReference>
<comment type="caution">
    <text evidence="17">The sequence shown here is derived from an EMBL/GenBank/DDBJ whole genome shotgun (WGS) entry which is preliminary data.</text>
</comment>
<dbReference type="Proteomes" id="UP000775547">
    <property type="component" value="Unassembled WGS sequence"/>
</dbReference>
<dbReference type="Gene3D" id="3.40.1190.20">
    <property type="match status" value="2"/>
</dbReference>
<feature type="compositionally biased region" description="Basic and acidic residues" evidence="15">
    <location>
        <begin position="463"/>
        <end position="528"/>
    </location>
</feature>
<dbReference type="OrthoDB" id="4994at2759"/>
<comment type="pathway">
    <text evidence="3">Cofactor biosynthesis; thiamine diphosphate biosynthesis; 4-methyl-5-(2-phosphoethyl)-thiazole from 5-(2-hydroxyethyl)-4-methylthiazole: step 1/1.</text>
</comment>
<accession>A0A9P7GA48</accession>
<dbReference type="EMBL" id="JABCKV010000112">
    <property type="protein sequence ID" value="KAG5643447.1"/>
    <property type="molecule type" value="Genomic_DNA"/>
</dbReference>
<gene>
    <name evidence="17" type="ORF">DXG03_000920</name>
</gene>
<reference evidence="17" key="2">
    <citation type="submission" date="2021-10" db="EMBL/GenBank/DDBJ databases">
        <title>Phylogenomics reveals ancestral predisposition of the termite-cultivated fungus Termitomyces towards a domesticated lifestyle.</title>
        <authorList>
            <person name="Auxier B."/>
            <person name="Grum-Grzhimaylo A."/>
            <person name="Cardenas M.E."/>
            <person name="Lodge J.D."/>
            <person name="Laessoe T."/>
            <person name="Pedersen O."/>
            <person name="Smith M.E."/>
            <person name="Kuyper T.W."/>
            <person name="Franco-Molano E.A."/>
            <person name="Baroni T.J."/>
            <person name="Aanen D.K."/>
        </authorList>
    </citation>
    <scope>NUCLEOTIDE SEQUENCE</scope>
    <source>
        <strain evidence="17">AP01</strain>
        <tissue evidence="17">Mycelium</tissue>
    </source>
</reference>
<evidence type="ECO:0000256" key="3">
    <source>
        <dbReference type="ARBA" id="ARBA00004868"/>
    </source>
</evidence>
<evidence type="ECO:0000313" key="17">
    <source>
        <dbReference type="EMBL" id="KAG5643447.1"/>
    </source>
</evidence>
<dbReference type="InterPro" id="IPR013785">
    <property type="entry name" value="Aldolase_TIM"/>
</dbReference>
<evidence type="ECO:0000259" key="16">
    <source>
        <dbReference type="Pfam" id="PF02581"/>
    </source>
</evidence>
<comment type="catalytic activity">
    <reaction evidence="1">
        <text>5-(2-hydroxyethyl)-4-methylthiazole + ATP = 4-methyl-5-(2-phosphooxyethyl)-thiazole + ADP + H(+)</text>
        <dbReference type="Rhea" id="RHEA:24212"/>
        <dbReference type="ChEBI" id="CHEBI:15378"/>
        <dbReference type="ChEBI" id="CHEBI:17957"/>
        <dbReference type="ChEBI" id="CHEBI:30616"/>
        <dbReference type="ChEBI" id="CHEBI:58296"/>
        <dbReference type="ChEBI" id="CHEBI:456216"/>
        <dbReference type="EC" id="2.7.1.50"/>
    </reaction>
</comment>
<comment type="catalytic activity">
    <reaction evidence="12">
        <text>4-methyl-5-(2-phosphooxyethyl)-thiazole + 4-amino-2-methyl-5-(diphosphooxymethyl)pyrimidine + H(+) = thiamine phosphate + diphosphate</text>
        <dbReference type="Rhea" id="RHEA:22328"/>
        <dbReference type="ChEBI" id="CHEBI:15378"/>
        <dbReference type="ChEBI" id="CHEBI:33019"/>
        <dbReference type="ChEBI" id="CHEBI:37575"/>
        <dbReference type="ChEBI" id="CHEBI:57841"/>
        <dbReference type="ChEBI" id="CHEBI:58296"/>
        <dbReference type="EC" id="2.5.1.3"/>
    </reaction>
</comment>
<keyword evidence="18" id="KW-1185">Reference proteome</keyword>
<dbReference type="GO" id="GO:0004789">
    <property type="term" value="F:thiamine-phosphate diphosphorylase activity"/>
    <property type="evidence" value="ECO:0007669"/>
    <property type="project" value="UniProtKB-EC"/>
</dbReference>
<feature type="region of interest" description="Disordered" evidence="15">
    <location>
        <begin position="1"/>
        <end position="84"/>
    </location>
</feature>
<comment type="pathway">
    <text evidence="4">Cofactor biosynthesis; thiamine diphosphate biosynthesis; thiamine phosphate from 4-amino-2-methyl-5-diphosphomethylpyrimidine and 4-methyl-5-(2-phosphoethyl)-thiazole: step 1/1.</text>
</comment>
<dbReference type="CDD" id="cd01170">
    <property type="entry name" value="THZ_kinase"/>
    <property type="match status" value="1"/>
</dbReference>
<evidence type="ECO:0000256" key="1">
    <source>
        <dbReference type="ARBA" id="ARBA00001771"/>
    </source>
</evidence>
<evidence type="ECO:0000256" key="6">
    <source>
        <dbReference type="ARBA" id="ARBA00022723"/>
    </source>
</evidence>
<evidence type="ECO:0000256" key="12">
    <source>
        <dbReference type="ARBA" id="ARBA00047334"/>
    </source>
</evidence>
<evidence type="ECO:0000256" key="11">
    <source>
        <dbReference type="ARBA" id="ARBA00022977"/>
    </source>
</evidence>
<keyword evidence="6" id="KW-0479">Metal-binding</keyword>
<feature type="compositionally biased region" description="Polar residues" evidence="15">
    <location>
        <begin position="38"/>
        <end position="47"/>
    </location>
</feature>
<dbReference type="PRINTS" id="PR01099">
    <property type="entry name" value="HYETHTZKNASE"/>
</dbReference>
<evidence type="ECO:0000313" key="18">
    <source>
        <dbReference type="Proteomes" id="UP000775547"/>
    </source>
</evidence>
<evidence type="ECO:0000256" key="13">
    <source>
        <dbReference type="ARBA" id="ARBA00047851"/>
    </source>
</evidence>
<comment type="cofactor">
    <cofactor evidence="2">
        <name>Mg(2+)</name>
        <dbReference type="ChEBI" id="CHEBI:18420"/>
    </cofactor>
</comment>
<feature type="region of interest" description="Disordered" evidence="15">
    <location>
        <begin position="424"/>
        <end position="547"/>
    </location>
</feature>
<dbReference type="HAMAP" id="MF_00097">
    <property type="entry name" value="TMP_synthase"/>
    <property type="match status" value="1"/>
</dbReference>
<reference evidence="17" key="1">
    <citation type="submission" date="2020-07" db="EMBL/GenBank/DDBJ databases">
        <authorList>
            <person name="Nieuwenhuis M."/>
            <person name="Van De Peppel L.J.J."/>
        </authorList>
    </citation>
    <scope>NUCLEOTIDE SEQUENCE</scope>
    <source>
        <strain evidence="17">AP01</strain>
        <tissue evidence="17">Mycelium</tissue>
    </source>
</reference>
<dbReference type="Gene3D" id="3.20.20.70">
    <property type="entry name" value="Aldolase class I"/>
    <property type="match status" value="1"/>
</dbReference>
<protein>
    <recommendedName>
        <fullName evidence="16">Thiamine phosphate synthase/TenI domain-containing protein</fullName>
    </recommendedName>
</protein>
<dbReference type="GO" id="GO:0005737">
    <property type="term" value="C:cytoplasm"/>
    <property type="evidence" value="ECO:0007669"/>
    <property type="project" value="TreeGrafter"/>
</dbReference>
<dbReference type="SUPFAM" id="SSF51391">
    <property type="entry name" value="Thiamin phosphate synthase"/>
    <property type="match status" value="1"/>
</dbReference>
<sequence length="1014" mass="106646">MPETTTQRIVPGAPPPAPLSKSARKKRKAQKPTDDSTPDSPLANTDAASAALVEQADVAETREGSAVPEPAVQSEAPGSPLPEEVLLKPSPIVELIHKRLKATTKKIARISVYAATDPEKLNDDQRRALKTLPTLEAVQKELGEVKKAVEVHEQDLAQELSIRRVETEKAEKTRIADAISATEHAFTSKFSEILDVLRLRSLVASGALDPSPESNAVLIAGDVLLGDDVDSKQGVLSGLLSGEGEFEGVSYSRLLELTRNLLNPRAPTPVEEEAPAAADAADPVAAEPEIPVGGVPAVPTTGGFHFMQASELESPSFKDGAEWVERSDAAGHIAEPEHPQPSAPQALNLEQDTPIANGHADLSLPEPPTSGIDWADEDAGLPSIASLHSKFGTSGTATPAVAEILEEPVVQEVAPPQVNGHVETSAAPAQEDDDGFVQARGSRGGRGRGRDGERGGYRGGYRGGERGGFRGGDRGGYRGGERGGDRGGYRGGDRGGFRGGDRGGFHGERGGFRGGRGDWRRGEGEFRGRGRGRGRGADRDGGRDLLPPEKDYYESLEESLQGGVTVVQVREKNADSAEFLEVATKSKEICDRYNVPILINDRVDIALAIGAHGVHVGQTDMGVAQVRAFLPKDAIIGVSCNNEEHVRKAIKDGADYVGIGAVYGTQTKKLKEPIIGVRGVGSRLAVLDGTNIKAVAIGGIKSTNLLRTLHGSVSSTNHALDGVAVVSDIVGSQEPRLAAGKLLRILRDFRADPPPAIISSLELPAERVIVDKVAEVMSTVRSINPLVHQITNIVVTTQSANITMALGGSPIMATDHEEMEDLSRISNSLLINIGTMRSDELLNTFQVSVIKGNAGELAALADSTEVLTKGVDSLGSGFKDPVGFVRALAKKERCVVAMTGPVDYISDGTTVIAIKNGDEIMGKFTGSGCIIGSSIATYCGAICAQSESESGKLVNGDMLLGAVAGILALTVAAELAVKREDVKGPGTFLPALIDTLWTLQPGTVQSLAQVEVFA</sequence>
<dbReference type="PANTHER" id="PTHR20857:SF23">
    <property type="entry name" value="THIAMINE BIOSYNTHETIC BIFUNCTIONAL ENZYME"/>
    <property type="match status" value="1"/>
</dbReference>
<keyword evidence="9" id="KW-0067">ATP-binding</keyword>
<evidence type="ECO:0000256" key="7">
    <source>
        <dbReference type="ARBA" id="ARBA00022741"/>
    </source>
</evidence>
<dbReference type="GO" id="GO:0000287">
    <property type="term" value="F:magnesium ion binding"/>
    <property type="evidence" value="ECO:0007669"/>
    <property type="project" value="InterPro"/>
</dbReference>
<evidence type="ECO:0000256" key="9">
    <source>
        <dbReference type="ARBA" id="ARBA00022840"/>
    </source>
</evidence>
<name>A0A9P7GA48_9AGAR</name>
<dbReference type="InterPro" id="IPR022998">
    <property type="entry name" value="ThiamineP_synth_TenI"/>
</dbReference>
<dbReference type="Pfam" id="PF02581">
    <property type="entry name" value="TMP-TENI"/>
    <property type="match status" value="1"/>
</dbReference>
<feature type="domain" description="Thiamine phosphate synthase/TenI" evidence="16">
    <location>
        <begin position="549"/>
        <end position="729"/>
    </location>
</feature>
<proteinExistence type="inferred from homology"/>
<evidence type="ECO:0000256" key="15">
    <source>
        <dbReference type="SAM" id="MobiDB-lite"/>
    </source>
</evidence>
<dbReference type="InterPro" id="IPR000417">
    <property type="entry name" value="Hyethyz_kinase"/>
</dbReference>
<feature type="compositionally biased region" description="Basic and acidic residues" evidence="15">
    <location>
        <begin position="535"/>
        <end position="547"/>
    </location>
</feature>
<dbReference type="CDD" id="cd00564">
    <property type="entry name" value="TMP_TenI"/>
    <property type="match status" value="1"/>
</dbReference>
<comment type="catalytic activity">
    <reaction evidence="14">
        <text>2-[(2R,5Z)-2-carboxy-4-methylthiazol-5(2H)-ylidene]ethyl phosphate + 4-amino-2-methyl-5-(diphosphooxymethyl)pyrimidine + 2 H(+) = thiamine phosphate + CO2 + diphosphate</text>
        <dbReference type="Rhea" id="RHEA:47844"/>
        <dbReference type="ChEBI" id="CHEBI:15378"/>
        <dbReference type="ChEBI" id="CHEBI:16526"/>
        <dbReference type="ChEBI" id="CHEBI:33019"/>
        <dbReference type="ChEBI" id="CHEBI:37575"/>
        <dbReference type="ChEBI" id="CHEBI:57841"/>
        <dbReference type="ChEBI" id="CHEBI:62899"/>
        <dbReference type="EC" id="2.5.1.3"/>
    </reaction>
</comment>
<evidence type="ECO:0000256" key="14">
    <source>
        <dbReference type="ARBA" id="ARBA00047883"/>
    </source>
</evidence>
<keyword evidence="10" id="KW-0460">Magnesium</keyword>
<dbReference type="InterPro" id="IPR029056">
    <property type="entry name" value="Ribokinase-like"/>
</dbReference>
<dbReference type="GO" id="GO:0004417">
    <property type="term" value="F:hydroxyethylthiazole kinase activity"/>
    <property type="evidence" value="ECO:0007669"/>
    <property type="project" value="UniProtKB-EC"/>
</dbReference>
<dbReference type="NCBIfam" id="TIGR00693">
    <property type="entry name" value="thiE"/>
    <property type="match status" value="1"/>
</dbReference>
<dbReference type="PANTHER" id="PTHR20857">
    <property type="entry name" value="THIAMINE-PHOSPHATE PYROPHOSPHORYLASE"/>
    <property type="match status" value="1"/>
</dbReference>
<keyword evidence="11" id="KW-0784">Thiamine biosynthesis</keyword>
<dbReference type="InterPro" id="IPR036206">
    <property type="entry name" value="ThiamineP_synth_sf"/>
</dbReference>
<feature type="region of interest" description="Disordered" evidence="15">
    <location>
        <begin position="356"/>
        <end position="375"/>
    </location>
</feature>
<keyword evidence="7" id="KW-0547">Nucleotide-binding</keyword>